<name>A0A7R9MK98_9ACAR</name>
<dbReference type="SUPFAM" id="SSF56112">
    <property type="entry name" value="Protein kinase-like (PK-like)"/>
    <property type="match status" value="1"/>
</dbReference>
<dbReference type="Proteomes" id="UP000728032">
    <property type="component" value="Unassembled WGS sequence"/>
</dbReference>
<keyword evidence="2" id="KW-1208">Phospholipid metabolism</keyword>
<organism evidence="4">
    <name type="scientific">Oppiella nova</name>
    <dbReference type="NCBI Taxonomy" id="334625"/>
    <lineage>
        <taxon>Eukaryota</taxon>
        <taxon>Metazoa</taxon>
        <taxon>Ecdysozoa</taxon>
        <taxon>Arthropoda</taxon>
        <taxon>Chelicerata</taxon>
        <taxon>Arachnida</taxon>
        <taxon>Acari</taxon>
        <taxon>Acariformes</taxon>
        <taxon>Sarcoptiformes</taxon>
        <taxon>Oribatida</taxon>
        <taxon>Brachypylina</taxon>
        <taxon>Oppioidea</taxon>
        <taxon>Oppiidae</taxon>
        <taxon>Oppiella</taxon>
    </lineage>
</organism>
<evidence type="ECO:0000313" key="4">
    <source>
        <dbReference type="EMBL" id="CAD7661783.1"/>
    </source>
</evidence>
<reference evidence="4" key="1">
    <citation type="submission" date="2020-11" db="EMBL/GenBank/DDBJ databases">
        <authorList>
            <person name="Tran Van P."/>
        </authorList>
    </citation>
    <scope>NUCLEOTIDE SEQUENCE</scope>
</reference>
<dbReference type="EMBL" id="OC939871">
    <property type="protein sequence ID" value="CAD7661783.1"/>
    <property type="molecule type" value="Genomic_DNA"/>
</dbReference>
<dbReference type="PANTHER" id="PTHR22603:SF93">
    <property type="entry name" value="RE24176P"/>
    <property type="match status" value="1"/>
</dbReference>
<dbReference type="GO" id="GO:0006646">
    <property type="term" value="P:phosphatidylethanolamine biosynthetic process"/>
    <property type="evidence" value="ECO:0007669"/>
    <property type="project" value="TreeGrafter"/>
</dbReference>
<keyword evidence="5" id="KW-1185">Reference proteome</keyword>
<dbReference type="Gene3D" id="3.90.1200.10">
    <property type="match status" value="1"/>
</dbReference>
<dbReference type="EMBL" id="CAJPVJ010025046">
    <property type="protein sequence ID" value="CAG2178919.1"/>
    <property type="molecule type" value="Genomic_DNA"/>
</dbReference>
<keyword evidence="1" id="KW-0444">Lipid biosynthesis</keyword>
<dbReference type="GO" id="GO:0004103">
    <property type="term" value="F:choline kinase activity"/>
    <property type="evidence" value="ECO:0007669"/>
    <property type="project" value="TreeGrafter"/>
</dbReference>
<dbReference type="GO" id="GO:0005737">
    <property type="term" value="C:cytoplasm"/>
    <property type="evidence" value="ECO:0007669"/>
    <property type="project" value="TreeGrafter"/>
</dbReference>
<feature type="non-terminal residue" evidence="4">
    <location>
        <position position="1"/>
    </location>
</feature>
<comment type="similarity">
    <text evidence="3">Belongs to the choline/ethanolamine kinase family.</text>
</comment>
<dbReference type="AlphaFoldDB" id="A0A7R9MK98"/>
<protein>
    <recommendedName>
        <fullName evidence="6">Choline kinase</fullName>
    </recommendedName>
</protein>
<sequence>DPNDSQLLQDSELERQLCAFDYTYEINWLRQLLTTSGSPVVFSHNDLSKGNILIPDDSTAYADGMVFIDYEWAHYNYRGFDFGNYFCKFVFNFPDPDYPRVCMDLNAFPKDYDKRLFIKEYIKHSKSLTNDKQTEDQVVKEADYFSLASHLMWALWSVNKAHLSKLDVYAENGKDRLTAYMAHKEYLIREYHIK</sequence>
<evidence type="ECO:0000256" key="2">
    <source>
        <dbReference type="ARBA" id="ARBA00023264"/>
    </source>
</evidence>
<dbReference type="OrthoDB" id="3649325at2759"/>
<dbReference type="GO" id="GO:0004305">
    <property type="term" value="F:ethanolamine kinase activity"/>
    <property type="evidence" value="ECO:0007669"/>
    <property type="project" value="TreeGrafter"/>
</dbReference>
<evidence type="ECO:0008006" key="6">
    <source>
        <dbReference type="Google" id="ProtNLM"/>
    </source>
</evidence>
<keyword evidence="1" id="KW-0443">Lipid metabolism</keyword>
<dbReference type="InterPro" id="IPR011009">
    <property type="entry name" value="Kinase-like_dom_sf"/>
</dbReference>
<evidence type="ECO:0000256" key="1">
    <source>
        <dbReference type="ARBA" id="ARBA00023209"/>
    </source>
</evidence>
<keyword evidence="1" id="KW-0594">Phospholipid biosynthesis</keyword>
<accession>A0A7R9MK98</accession>
<dbReference type="Pfam" id="PF01633">
    <property type="entry name" value="Choline_kinase"/>
    <property type="match status" value="1"/>
</dbReference>
<gene>
    <name evidence="4" type="ORF">ONB1V03_LOCUS18343</name>
</gene>
<dbReference type="PANTHER" id="PTHR22603">
    <property type="entry name" value="CHOLINE/ETHANOALAMINE KINASE"/>
    <property type="match status" value="1"/>
</dbReference>
<evidence type="ECO:0000256" key="3">
    <source>
        <dbReference type="ARBA" id="ARBA00038211"/>
    </source>
</evidence>
<proteinExistence type="inferred from homology"/>
<evidence type="ECO:0000313" key="5">
    <source>
        <dbReference type="Proteomes" id="UP000728032"/>
    </source>
</evidence>